<name>E4NBI7_KITSK</name>
<evidence type="ECO:0000313" key="3">
    <source>
        <dbReference type="Proteomes" id="UP000007076"/>
    </source>
</evidence>
<dbReference type="Gene3D" id="1.10.1200.10">
    <property type="entry name" value="ACP-like"/>
    <property type="match status" value="1"/>
</dbReference>
<dbReference type="PROSITE" id="PS50075">
    <property type="entry name" value="CARRIER"/>
    <property type="match status" value="1"/>
</dbReference>
<proteinExistence type="predicted"/>
<dbReference type="PATRIC" id="fig|452652.3.peg.2762"/>
<dbReference type="InterPro" id="IPR009081">
    <property type="entry name" value="PP-bd_ACP"/>
</dbReference>
<dbReference type="KEGG" id="ksk:KSE_27570"/>
<keyword evidence="3" id="KW-1185">Reference proteome</keyword>
<dbReference type="STRING" id="452652.KSE_27570"/>
<dbReference type="HOGENOM" id="CLU_173374_0_0_11"/>
<dbReference type="Pfam" id="PF00550">
    <property type="entry name" value="PP-binding"/>
    <property type="match status" value="1"/>
</dbReference>
<reference evidence="2 3" key="1">
    <citation type="journal article" date="2010" name="DNA Res.">
        <title>Genome sequence of Kitasatospora setae NBRC 14216T: an evolutionary snapshot of the family Streptomycetaceae.</title>
        <authorList>
            <person name="Ichikawa N."/>
            <person name="Oguchi A."/>
            <person name="Ikeda H."/>
            <person name="Ishikawa J."/>
            <person name="Kitani S."/>
            <person name="Watanabe Y."/>
            <person name="Nakamura S."/>
            <person name="Katano Y."/>
            <person name="Kishi E."/>
            <person name="Sasagawa M."/>
            <person name="Ankai A."/>
            <person name="Fukui S."/>
            <person name="Hashimoto Y."/>
            <person name="Kamata S."/>
            <person name="Otoguro M."/>
            <person name="Tanikawa S."/>
            <person name="Nihira T."/>
            <person name="Horinouchi S."/>
            <person name="Ohnishi Y."/>
            <person name="Hayakawa M."/>
            <person name="Kuzuyama T."/>
            <person name="Arisawa A."/>
            <person name="Nomoto F."/>
            <person name="Miura H."/>
            <person name="Takahashi Y."/>
            <person name="Fujita N."/>
        </authorList>
    </citation>
    <scope>NUCLEOTIDE SEQUENCE [LARGE SCALE GENOMIC DNA]</scope>
    <source>
        <strain evidence="3">ATCC 33774 / DSM 43861 / JCM 3304 / KCC A-0304 / NBRC 14216 / KM-6054</strain>
    </source>
</reference>
<dbReference type="RefSeq" id="WP_014135881.1">
    <property type="nucleotide sequence ID" value="NC_016109.1"/>
</dbReference>
<dbReference type="SUPFAM" id="SSF47336">
    <property type="entry name" value="ACP-like"/>
    <property type="match status" value="1"/>
</dbReference>
<accession>E4NBI7</accession>
<evidence type="ECO:0000313" key="2">
    <source>
        <dbReference type="EMBL" id="BAJ28568.1"/>
    </source>
</evidence>
<protein>
    <recommendedName>
        <fullName evidence="1">Carrier domain-containing protein</fullName>
    </recommendedName>
</protein>
<organism evidence="2 3">
    <name type="scientific">Kitasatospora setae (strain ATCC 33774 / DSM 43861 / JCM 3304 / KCC A-0304 / NBRC 14216 / KM-6054)</name>
    <name type="common">Streptomyces setae</name>
    <dbReference type="NCBI Taxonomy" id="452652"/>
    <lineage>
        <taxon>Bacteria</taxon>
        <taxon>Bacillati</taxon>
        <taxon>Actinomycetota</taxon>
        <taxon>Actinomycetes</taxon>
        <taxon>Kitasatosporales</taxon>
        <taxon>Streptomycetaceae</taxon>
        <taxon>Kitasatospora</taxon>
    </lineage>
</organism>
<feature type="domain" description="Carrier" evidence="1">
    <location>
        <begin position="4"/>
        <end position="88"/>
    </location>
</feature>
<sequence>MSTVLEQPLLRGVAAEVAALLAERGERDGGFEPSSRFHDDLGFDSVMLMQLKYRIETRFPELGELSLADMVDGLTDVATLAGHLAELAEEDR</sequence>
<dbReference type="AlphaFoldDB" id="E4NBI7"/>
<gene>
    <name evidence="2" type="ordered locus">KSE_27570</name>
</gene>
<dbReference type="EMBL" id="AP010968">
    <property type="protein sequence ID" value="BAJ28568.1"/>
    <property type="molecule type" value="Genomic_DNA"/>
</dbReference>
<dbReference type="eggNOG" id="ENOG5031UN3">
    <property type="taxonomic scope" value="Bacteria"/>
</dbReference>
<dbReference type="InterPro" id="IPR036736">
    <property type="entry name" value="ACP-like_sf"/>
</dbReference>
<dbReference type="Proteomes" id="UP000007076">
    <property type="component" value="Chromosome"/>
</dbReference>
<evidence type="ECO:0000259" key="1">
    <source>
        <dbReference type="PROSITE" id="PS50075"/>
    </source>
</evidence>